<gene>
    <name evidence="3" type="ORF">S01H4_09383</name>
</gene>
<dbReference type="EMBL" id="BART01003378">
    <property type="protein sequence ID" value="GAG55929.1"/>
    <property type="molecule type" value="Genomic_DNA"/>
</dbReference>
<dbReference type="SUPFAM" id="SSF54534">
    <property type="entry name" value="FKBP-like"/>
    <property type="match status" value="1"/>
</dbReference>
<proteinExistence type="predicted"/>
<evidence type="ECO:0000313" key="3">
    <source>
        <dbReference type="EMBL" id="GAG55929.1"/>
    </source>
</evidence>
<organism evidence="3">
    <name type="scientific">marine sediment metagenome</name>
    <dbReference type="NCBI Taxonomy" id="412755"/>
    <lineage>
        <taxon>unclassified sequences</taxon>
        <taxon>metagenomes</taxon>
        <taxon>ecological metagenomes</taxon>
    </lineage>
</organism>
<evidence type="ECO:0000259" key="1">
    <source>
        <dbReference type="Pfam" id="PF01272"/>
    </source>
</evidence>
<dbReference type="InterPro" id="IPR036953">
    <property type="entry name" value="GreA/GreB_C_sf"/>
</dbReference>
<comment type="caution">
    <text evidence="3">The sequence shown here is derived from an EMBL/GenBank/DDBJ whole genome shotgun (WGS) entry which is preliminary data.</text>
</comment>
<name>X0YIP7_9ZZZZ</name>
<dbReference type="NCBIfam" id="NF004396">
    <property type="entry name" value="PRK05753.1"/>
    <property type="match status" value="1"/>
</dbReference>
<dbReference type="InterPro" id="IPR029462">
    <property type="entry name" value="Rnk_N"/>
</dbReference>
<dbReference type="Pfam" id="PF14760">
    <property type="entry name" value="Rnk_N"/>
    <property type="match status" value="1"/>
</dbReference>
<dbReference type="GO" id="GO:0070063">
    <property type="term" value="F:RNA polymerase binding"/>
    <property type="evidence" value="ECO:0007669"/>
    <property type="project" value="InterPro"/>
</dbReference>
<feature type="domain" description="Regulator of nucleoside diphosphate kinase N-terminal" evidence="2">
    <location>
        <begin position="6"/>
        <end position="47"/>
    </location>
</feature>
<accession>X0YIP7</accession>
<sequence length="138" mass="15852">MLKKLIYITNNDMERLRKLIITAKEADNEDKKYLRELEDELNRGEMVSSQDIPHNVITMNSKVRLRDINTQKEMIYWLVFPDDSNADQGKISILAPIGTALLGYKVGDIIEWKVPAGVTKLKVEEILYQPEAAGDYQL</sequence>
<dbReference type="PANTHER" id="PTHR30437:SF5">
    <property type="entry name" value="REGULATOR OF NUCLEOSIDE DIPHOSPHATE KINASE"/>
    <property type="match status" value="1"/>
</dbReference>
<evidence type="ECO:0008006" key="4">
    <source>
        <dbReference type="Google" id="ProtNLM"/>
    </source>
</evidence>
<dbReference type="InterPro" id="IPR001437">
    <property type="entry name" value="Tscrpt_elong_fac_GreA/B_C"/>
</dbReference>
<dbReference type="GO" id="GO:0006354">
    <property type="term" value="P:DNA-templated transcription elongation"/>
    <property type="evidence" value="ECO:0007669"/>
    <property type="project" value="TreeGrafter"/>
</dbReference>
<dbReference type="PANTHER" id="PTHR30437">
    <property type="entry name" value="TRANSCRIPTION ELONGATION FACTOR GREA"/>
    <property type="match status" value="1"/>
</dbReference>
<protein>
    <recommendedName>
        <fullName evidence="4">Transcription elongation factor GreA/GreB C-terminal domain-containing protein</fullName>
    </recommendedName>
</protein>
<reference evidence="3" key="1">
    <citation type="journal article" date="2014" name="Front. Microbiol.">
        <title>High frequency of phylogenetically diverse reductive dehalogenase-homologous genes in deep subseafloor sedimentary metagenomes.</title>
        <authorList>
            <person name="Kawai M."/>
            <person name="Futagami T."/>
            <person name="Toyoda A."/>
            <person name="Takaki Y."/>
            <person name="Nishi S."/>
            <person name="Hori S."/>
            <person name="Arai W."/>
            <person name="Tsubouchi T."/>
            <person name="Morono Y."/>
            <person name="Uchiyama I."/>
            <person name="Ito T."/>
            <person name="Fujiyama A."/>
            <person name="Inagaki F."/>
            <person name="Takami H."/>
        </authorList>
    </citation>
    <scope>NUCLEOTIDE SEQUENCE</scope>
    <source>
        <strain evidence="3">Expedition CK06-06</strain>
    </source>
</reference>
<dbReference type="AlphaFoldDB" id="X0YIP7"/>
<dbReference type="Pfam" id="PF01272">
    <property type="entry name" value="GreA_GreB"/>
    <property type="match status" value="1"/>
</dbReference>
<dbReference type="FunFam" id="3.10.50.30:FF:000002">
    <property type="entry name" value="Regulator of nucleoside diphosphate kinase"/>
    <property type="match status" value="1"/>
</dbReference>
<evidence type="ECO:0000259" key="2">
    <source>
        <dbReference type="Pfam" id="PF14760"/>
    </source>
</evidence>
<dbReference type="InterPro" id="IPR023459">
    <property type="entry name" value="Tscrpt_elong_fac_GreA/B_fam"/>
</dbReference>
<dbReference type="GO" id="GO:0032784">
    <property type="term" value="P:regulation of DNA-templated transcription elongation"/>
    <property type="evidence" value="ECO:0007669"/>
    <property type="project" value="InterPro"/>
</dbReference>
<dbReference type="Gene3D" id="3.10.50.30">
    <property type="entry name" value="Transcription elongation factor, GreA/GreB, C-terminal domain"/>
    <property type="match status" value="1"/>
</dbReference>
<feature type="domain" description="Transcription elongation factor GreA/GreB C-terminal" evidence="1">
    <location>
        <begin position="53"/>
        <end position="128"/>
    </location>
</feature>
<dbReference type="GO" id="GO:0003677">
    <property type="term" value="F:DNA binding"/>
    <property type="evidence" value="ECO:0007669"/>
    <property type="project" value="InterPro"/>
</dbReference>